<dbReference type="Pfam" id="PF00581">
    <property type="entry name" value="Rhodanese"/>
    <property type="match status" value="1"/>
</dbReference>
<dbReference type="SUPFAM" id="SSF52821">
    <property type="entry name" value="Rhodanese/Cell cycle control phosphatase"/>
    <property type="match status" value="1"/>
</dbReference>
<dbReference type="SMART" id="SM00450">
    <property type="entry name" value="RHOD"/>
    <property type="match status" value="1"/>
</dbReference>
<reference evidence="3 4" key="1">
    <citation type="submission" date="2016-10" db="EMBL/GenBank/DDBJ databases">
        <authorList>
            <person name="de Groot N.N."/>
        </authorList>
    </citation>
    <scope>NUCLEOTIDE SEQUENCE [LARGE SCALE GENOMIC DNA]</scope>
    <source>
        <strain evidence="3 4">U95</strain>
    </source>
</reference>
<organism evidence="3 4">
    <name type="scientific">Epibacterium ulvae</name>
    <dbReference type="NCBI Taxonomy" id="1156985"/>
    <lineage>
        <taxon>Bacteria</taxon>
        <taxon>Pseudomonadati</taxon>
        <taxon>Pseudomonadota</taxon>
        <taxon>Alphaproteobacteria</taxon>
        <taxon>Rhodobacterales</taxon>
        <taxon>Roseobacteraceae</taxon>
        <taxon>Epibacterium</taxon>
    </lineage>
</organism>
<protein>
    <submittedName>
        <fullName evidence="3">Rhodanese-related sulfurtransferase</fullName>
    </submittedName>
</protein>
<evidence type="ECO:0000259" key="2">
    <source>
        <dbReference type="PROSITE" id="PS50206"/>
    </source>
</evidence>
<evidence type="ECO:0000313" key="4">
    <source>
        <dbReference type="Proteomes" id="UP000198767"/>
    </source>
</evidence>
<dbReference type="PANTHER" id="PTHR44086">
    <property type="entry name" value="THIOSULFATE SULFURTRANSFERASE RDL2, MITOCHONDRIAL-RELATED"/>
    <property type="match status" value="1"/>
</dbReference>
<dbReference type="RefSeq" id="WP_090219890.1">
    <property type="nucleotide sequence ID" value="NZ_CANLDO010000008.1"/>
</dbReference>
<dbReference type="GO" id="GO:0016740">
    <property type="term" value="F:transferase activity"/>
    <property type="evidence" value="ECO:0007669"/>
    <property type="project" value="UniProtKB-KW"/>
</dbReference>
<evidence type="ECO:0000313" key="3">
    <source>
        <dbReference type="EMBL" id="SCZ69273.1"/>
    </source>
</evidence>
<dbReference type="PANTHER" id="PTHR44086:SF10">
    <property type="entry name" value="THIOSULFATE SULFURTRANSFERASE_RHODANESE-LIKE DOMAIN-CONTAINING PROTEIN 3"/>
    <property type="match status" value="1"/>
</dbReference>
<feature type="signal peptide" evidence="1">
    <location>
        <begin position="1"/>
        <end position="20"/>
    </location>
</feature>
<evidence type="ECO:0000256" key="1">
    <source>
        <dbReference type="SAM" id="SignalP"/>
    </source>
</evidence>
<accession>A0A1G5R5B0</accession>
<dbReference type="Proteomes" id="UP000198767">
    <property type="component" value="Unassembled WGS sequence"/>
</dbReference>
<dbReference type="Gene3D" id="3.40.250.10">
    <property type="entry name" value="Rhodanese-like domain"/>
    <property type="match status" value="1"/>
</dbReference>
<feature type="domain" description="Rhodanese" evidence="2">
    <location>
        <begin position="42"/>
        <end position="135"/>
    </location>
</feature>
<dbReference type="AlphaFoldDB" id="A0A1G5R5B0"/>
<dbReference type="CDD" id="cd00158">
    <property type="entry name" value="RHOD"/>
    <property type="match status" value="1"/>
</dbReference>
<keyword evidence="3" id="KW-0808">Transferase</keyword>
<gene>
    <name evidence="3" type="ORF">SAMN04488118_10911</name>
</gene>
<keyword evidence="4" id="KW-1185">Reference proteome</keyword>
<dbReference type="InterPro" id="IPR036873">
    <property type="entry name" value="Rhodanese-like_dom_sf"/>
</dbReference>
<dbReference type="EMBL" id="FMWG01000009">
    <property type="protein sequence ID" value="SCZ69273.1"/>
    <property type="molecule type" value="Genomic_DNA"/>
</dbReference>
<proteinExistence type="predicted"/>
<feature type="chain" id="PRO_5011522905" evidence="1">
    <location>
        <begin position="21"/>
        <end position="135"/>
    </location>
</feature>
<keyword evidence="1" id="KW-0732">Signal</keyword>
<dbReference type="OrthoDB" id="9802991at2"/>
<name>A0A1G5R5B0_9RHOB</name>
<dbReference type="STRING" id="1156985.SAMN04488118_10911"/>
<dbReference type="InterPro" id="IPR001763">
    <property type="entry name" value="Rhodanese-like_dom"/>
</dbReference>
<sequence length="135" mass="14243">MKTVFTLAASTLFVASAAVAEVSPETVSGAATVAVEAAADLFSEGAKFVDVRKDADIAETGRIRGAIHLNSDTELTETALAAHVGQTDPVVFYCNGHSCMRSSQASEMAVSWGYTNVKYFRDGFPAWYAAGLPTE</sequence>
<dbReference type="PROSITE" id="PS50206">
    <property type="entry name" value="RHODANESE_3"/>
    <property type="match status" value="1"/>
</dbReference>